<comment type="caution">
    <text evidence="1">The sequence shown here is derived from an EMBL/GenBank/DDBJ whole genome shotgun (WGS) entry which is preliminary data.</text>
</comment>
<keyword evidence="2" id="KW-1185">Reference proteome</keyword>
<gene>
    <name evidence="1" type="ORF">DFR68_103256</name>
</gene>
<accession>A0A370H8M1</accession>
<protein>
    <submittedName>
        <fullName evidence="1">Uncharacterized protein</fullName>
    </submittedName>
</protein>
<evidence type="ECO:0000313" key="1">
    <source>
        <dbReference type="EMBL" id="RDI52869.1"/>
    </source>
</evidence>
<name>A0A370H8M1_9NOCA</name>
<reference evidence="1 2" key="1">
    <citation type="submission" date="2018-07" db="EMBL/GenBank/DDBJ databases">
        <title>Genomic Encyclopedia of Type Strains, Phase IV (KMG-IV): sequencing the most valuable type-strain genomes for metagenomic binning, comparative biology and taxonomic classification.</title>
        <authorList>
            <person name="Goeker M."/>
        </authorList>
    </citation>
    <scope>NUCLEOTIDE SEQUENCE [LARGE SCALE GENOMIC DNA]</scope>
    <source>
        <strain evidence="1 2">DSM 44952</strain>
    </source>
</reference>
<dbReference type="EMBL" id="QQAZ01000003">
    <property type="protein sequence ID" value="RDI52869.1"/>
    <property type="molecule type" value="Genomic_DNA"/>
</dbReference>
<evidence type="ECO:0000313" key="2">
    <source>
        <dbReference type="Proteomes" id="UP000255355"/>
    </source>
</evidence>
<dbReference type="AlphaFoldDB" id="A0A370H8M1"/>
<sequence>MHACVFVLAALVLALGLAVLAWVGFGGRDTGRQATSRQAFRRARPPPWTVLSLSELAILRI</sequence>
<proteinExistence type="predicted"/>
<dbReference type="Proteomes" id="UP000255355">
    <property type="component" value="Unassembled WGS sequence"/>
</dbReference>
<organism evidence="1 2">
    <name type="scientific">Nocardia mexicana</name>
    <dbReference type="NCBI Taxonomy" id="279262"/>
    <lineage>
        <taxon>Bacteria</taxon>
        <taxon>Bacillati</taxon>
        <taxon>Actinomycetota</taxon>
        <taxon>Actinomycetes</taxon>
        <taxon>Mycobacteriales</taxon>
        <taxon>Nocardiaceae</taxon>
        <taxon>Nocardia</taxon>
    </lineage>
</organism>